<proteinExistence type="predicted"/>
<evidence type="ECO:0000313" key="2">
    <source>
        <dbReference type="Proteomes" id="UP001515500"/>
    </source>
</evidence>
<keyword evidence="2" id="KW-1185">Reference proteome</keyword>
<dbReference type="Proteomes" id="UP001515500">
    <property type="component" value="Chromosome 7"/>
</dbReference>
<dbReference type="CDD" id="cd06222">
    <property type="entry name" value="RNase_H_like"/>
    <property type="match status" value="1"/>
</dbReference>
<accession>A0AB40BNS1</accession>
<dbReference type="GO" id="GO:0003676">
    <property type="term" value="F:nucleic acid binding"/>
    <property type="evidence" value="ECO:0007669"/>
    <property type="project" value="InterPro"/>
</dbReference>
<dbReference type="AlphaFoldDB" id="A0AB40BNS1"/>
<dbReference type="PANTHER" id="PTHR47723">
    <property type="entry name" value="OS05G0353850 PROTEIN"/>
    <property type="match status" value="1"/>
</dbReference>
<dbReference type="Pfam" id="PF13456">
    <property type="entry name" value="RVT_3"/>
    <property type="match status" value="1"/>
</dbReference>
<dbReference type="InterPro" id="IPR053151">
    <property type="entry name" value="RNase_H-like"/>
</dbReference>
<reference evidence="3" key="1">
    <citation type="submission" date="2025-08" db="UniProtKB">
        <authorList>
            <consortium name="RefSeq"/>
        </authorList>
    </citation>
    <scope>IDENTIFICATION</scope>
</reference>
<evidence type="ECO:0000259" key="1">
    <source>
        <dbReference type="PROSITE" id="PS50879"/>
    </source>
</evidence>
<organism evidence="2 3">
    <name type="scientific">Dioscorea cayennensis subsp. rotundata</name>
    <name type="common">White Guinea yam</name>
    <name type="synonym">Dioscorea rotundata</name>
    <dbReference type="NCBI Taxonomy" id="55577"/>
    <lineage>
        <taxon>Eukaryota</taxon>
        <taxon>Viridiplantae</taxon>
        <taxon>Streptophyta</taxon>
        <taxon>Embryophyta</taxon>
        <taxon>Tracheophyta</taxon>
        <taxon>Spermatophyta</taxon>
        <taxon>Magnoliopsida</taxon>
        <taxon>Liliopsida</taxon>
        <taxon>Dioscoreales</taxon>
        <taxon>Dioscoreaceae</taxon>
        <taxon>Dioscorea</taxon>
    </lineage>
</organism>
<dbReference type="InterPro" id="IPR002156">
    <property type="entry name" value="RNaseH_domain"/>
</dbReference>
<feature type="domain" description="RNase H type-1" evidence="1">
    <location>
        <begin position="56"/>
        <end position="186"/>
    </location>
</feature>
<dbReference type="InterPro" id="IPR036397">
    <property type="entry name" value="RNaseH_sf"/>
</dbReference>
<dbReference type="SUPFAM" id="SSF53098">
    <property type="entry name" value="Ribonuclease H-like"/>
    <property type="match status" value="1"/>
</dbReference>
<dbReference type="PROSITE" id="PS50879">
    <property type="entry name" value="RNASE_H_1"/>
    <property type="match status" value="1"/>
</dbReference>
<dbReference type="Gene3D" id="3.30.420.10">
    <property type="entry name" value="Ribonuclease H-like superfamily/Ribonuclease H"/>
    <property type="match status" value="1"/>
</dbReference>
<protein>
    <submittedName>
        <fullName evidence="3">Uncharacterized protein LOC120265234</fullName>
    </submittedName>
</protein>
<dbReference type="RefSeq" id="XP_039129049.1">
    <property type="nucleotide sequence ID" value="XM_039273115.1"/>
</dbReference>
<name>A0AB40BNS1_DIOCR</name>
<dbReference type="GO" id="GO:0004523">
    <property type="term" value="F:RNA-DNA hybrid ribonuclease activity"/>
    <property type="evidence" value="ECO:0007669"/>
    <property type="project" value="InterPro"/>
</dbReference>
<sequence length="229" mass="25543">MALLEVTPHLNNWISANQGDAPWFEEVEFGKDYASHINKDEGPVYELHRFIWVKPSSPYIKINSDASISTRGVGCGYIMRDEEGCVIFGEAVNYNELKTVVEAELVAIYLACLKAQDFGIKFVWLESDSLVAVNLINNVHGTTPGEYKSILNQIYIVLASFEGWTVTHVWREANGVADTLAKMGGAGNEFIFTTDDVPANILSLVVDDASGKLYTRVKTQRKLPKHHVY</sequence>
<evidence type="ECO:0000313" key="3">
    <source>
        <dbReference type="RefSeq" id="XP_039129049.1"/>
    </source>
</evidence>
<gene>
    <name evidence="3" type="primary">LOC120265234</name>
</gene>
<dbReference type="InterPro" id="IPR044730">
    <property type="entry name" value="RNase_H-like_dom_plant"/>
</dbReference>
<dbReference type="PANTHER" id="PTHR47723:SF19">
    <property type="entry name" value="POLYNUCLEOTIDYL TRANSFERASE, RIBONUCLEASE H-LIKE SUPERFAMILY PROTEIN"/>
    <property type="match status" value="1"/>
</dbReference>
<dbReference type="InterPro" id="IPR012337">
    <property type="entry name" value="RNaseH-like_sf"/>
</dbReference>
<dbReference type="GeneID" id="120265234"/>